<dbReference type="PANTHER" id="PTHR42647">
    <property type="entry name" value="SBP (S-RIBONUCLEASE BINDING PROTEIN) FAMILY PROTEIN"/>
    <property type="match status" value="1"/>
</dbReference>
<evidence type="ECO:0000256" key="2">
    <source>
        <dbReference type="ARBA" id="ARBA00022771"/>
    </source>
</evidence>
<dbReference type="Gene3D" id="3.30.40.10">
    <property type="entry name" value="Zinc/RING finger domain, C3HC4 (zinc finger)"/>
    <property type="match status" value="1"/>
</dbReference>
<keyword evidence="3" id="KW-0862">Zinc</keyword>
<feature type="coiled-coil region" evidence="4">
    <location>
        <begin position="125"/>
        <end position="166"/>
    </location>
</feature>
<evidence type="ECO:0008006" key="8">
    <source>
        <dbReference type="Google" id="ProtNLM"/>
    </source>
</evidence>
<dbReference type="GO" id="GO:0004842">
    <property type="term" value="F:ubiquitin-protein transferase activity"/>
    <property type="evidence" value="ECO:0007669"/>
    <property type="project" value="TreeGrafter"/>
</dbReference>
<proteinExistence type="predicted"/>
<sequence>MAVEARQQFPSLACNNNNDHDKGGSSAVGWVDNRGELGVDLFRRPVQQQRQVATGTECPSALAMAAYSRHTPPQSGVVLPAEFSCSMASQIDKEKREIDQFLCLQSERLRATLQRQMLSLMRTMEAKASALLRHKEEELAQARRTAAELEERLRRSEADGQAWQRMARESEATAIALSSTLEQVRDGAGGLPSAVNRAEPAASCCSSSSTPPGVGGEPDSRGRPDEAAAGRCRGCGVQDACVLFFPCMHLCACELCDALLAACPVCSCLKQGSMEVFIP</sequence>
<evidence type="ECO:0000256" key="3">
    <source>
        <dbReference type="ARBA" id="ARBA00022833"/>
    </source>
</evidence>
<dbReference type="PIRSF" id="PIRSF036836">
    <property type="entry name" value="RNase_bind_SBP1"/>
    <property type="match status" value="1"/>
</dbReference>
<feature type="region of interest" description="Disordered" evidence="5">
    <location>
        <begin position="1"/>
        <end position="29"/>
    </location>
</feature>
<dbReference type="InterPro" id="IPR013083">
    <property type="entry name" value="Znf_RING/FYVE/PHD"/>
</dbReference>
<organism evidence="6 7">
    <name type="scientific">Colocasia esculenta</name>
    <name type="common">Wild taro</name>
    <name type="synonym">Arum esculentum</name>
    <dbReference type="NCBI Taxonomy" id="4460"/>
    <lineage>
        <taxon>Eukaryota</taxon>
        <taxon>Viridiplantae</taxon>
        <taxon>Streptophyta</taxon>
        <taxon>Embryophyta</taxon>
        <taxon>Tracheophyta</taxon>
        <taxon>Spermatophyta</taxon>
        <taxon>Magnoliopsida</taxon>
        <taxon>Liliopsida</taxon>
        <taxon>Araceae</taxon>
        <taxon>Aroideae</taxon>
        <taxon>Colocasieae</taxon>
        <taxon>Colocasia</taxon>
    </lineage>
</organism>
<dbReference type="GO" id="GO:0008270">
    <property type="term" value="F:zinc ion binding"/>
    <property type="evidence" value="ECO:0007669"/>
    <property type="project" value="UniProtKB-KW"/>
</dbReference>
<protein>
    <recommendedName>
        <fullName evidence="8">RING-type domain-containing protein</fullName>
    </recommendedName>
</protein>
<feature type="region of interest" description="Disordered" evidence="5">
    <location>
        <begin position="202"/>
        <end position="223"/>
    </location>
</feature>
<keyword evidence="7" id="KW-1185">Reference proteome</keyword>
<keyword evidence="4" id="KW-0175">Coiled coil</keyword>
<gene>
    <name evidence="6" type="ORF">Taro_052320</name>
</gene>
<feature type="compositionally biased region" description="Polar residues" evidence="5">
    <location>
        <begin position="8"/>
        <end position="17"/>
    </location>
</feature>
<reference evidence="6" key="1">
    <citation type="submission" date="2017-07" db="EMBL/GenBank/DDBJ databases">
        <title>Taro Niue Genome Assembly and Annotation.</title>
        <authorList>
            <person name="Atibalentja N."/>
            <person name="Keating K."/>
            <person name="Fields C.J."/>
        </authorList>
    </citation>
    <scope>NUCLEOTIDE SEQUENCE</scope>
    <source>
        <strain evidence="6">Niue_2</strain>
        <tissue evidence="6">Leaf</tissue>
    </source>
</reference>
<evidence type="ECO:0000313" key="6">
    <source>
        <dbReference type="EMBL" id="MQM19320.1"/>
    </source>
</evidence>
<keyword evidence="2" id="KW-0863">Zinc-finger</keyword>
<accession>A0A843XJI7</accession>
<evidence type="ECO:0000256" key="4">
    <source>
        <dbReference type="SAM" id="Coils"/>
    </source>
</evidence>
<dbReference type="PANTHER" id="PTHR42647:SF22">
    <property type="entry name" value="BOI-RELATED E3 UBIQUITIN-PROTEIN LIGASE 2-RELATED"/>
    <property type="match status" value="1"/>
</dbReference>
<comment type="caution">
    <text evidence="6">The sequence shown here is derived from an EMBL/GenBank/DDBJ whole genome shotgun (WGS) entry which is preliminary data.</text>
</comment>
<evidence type="ECO:0000256" key="1">
    <source>
        <dbReference type="ARBA" id="ARBA00022723"/>
    </source>
</evidence>
<dbReference type="EMBL" id="NMUH01008834">
    <property type="protein sequence ID" value="MQM19320.1"/>
    <property type="molecule type" value="Genomic_DNA"/>
</dbReference>
<dbReference type="Proteomes" id="UP000652761">
    <property type="component" value="Unassembled WGS sequence"/>
</dbReference>
<evidence type="ECO:0000313" key="7">
    <source>
        <dbReference type="Proteomes" id="UP000652761"/>
    </source>
</evidence>
<evidence type="ECO:0000256" key="5">
    <source>
        <dbReference type="SAM" id="MobiDB-lite"/>
    </source>
</evidence>
<keyword evidence="1" id="KW-0479">Metal-binding</keyword>
<dbReference type="AlphaFoldDB" id="A0A843XJI7"/>
<name>A0A843XJI7_COLES</name>
<dbReference type="OrthoDB" id="1711136at2759"/>